<dbReference type="OrthoDB" id="4549167at2"/>
<accession>A0A386HMW7</accession>
<dbReference type="KEGG" id="ark:D6B99_06270"/>
<feature type="transmembrane region" description="Helical" evidence="1">
    <location>
        <begin position="45"/>
        <end position="67"/>
    </location>
</feature>
<reference evidence="2 3" key="1">
    <citation type="submission" date="2018-09" db="EMBL/GenBank/DDBJ databases">
        <title>Arachidicoccus sp. nov., a bacterium isolated from soil.</title>
        <authorList>
            <person name="Weon H.-Y."/>
            <person name="Kwon S.-W."/>
            <person name="Lee S.A."/>
        </authorList>
    </citation>
    <scope>NUCLEOTIDE SEQUENCE [LARGE SCALE GENOMIC DNA]</scope>
    <source>
        <strain evidence="2 3">KIS59-12</strain>
    </source>
</reference>
<feature type="transmembrane region" description="Helical" evidence="1">
    <location>
        <begin position="102"/>
        <end position="122"/>
    </location>
</feature>
<keyword evidence="1" id="KW-0812">Transmembrane</keyword>
<keyword evidence="1" id="KW-0472">Membrane</keyword>
<dbReference type="Pfam" id="PF14248">
    <property type="entry name" value="DUF4345"/>
    <property type="match status" value="1"/>
</dbReference>
<dbReference type="EMBL" id="CP032489">
    <property type="protein sequence ID" value="AYD47248.1"/>
    <property type="molecule type" value="Genomic_DNA"/>
</dbReference>
<gene>
    <name evidence="2" type="ORF">D6B99_06270</name>
</gene>
<protein>
    <submittedName>
        <fullName evidence="2">DUF4345 domain-containing protein</fullName>
    </submittedName>
</protein>
<feature type="transmembrane region" description="Helical" evidence="1">
    <location>
        <begin position="73"/>
        <end position="90"/>
    </location>
</feature>
<name>A0A386HMW7_9BACT</name>
<keyword evidence="1" id="KW-1133">Transmembrane helix</keyword>
<evidence type="ECO:0000313" key="2">
    <source>
        <dbReference type="EMBL" id="AYD47248.1"/>
    </source>
</evidence>
<dbReference type="RefSeq" id="WP_119986163.1">
    <property type="nucleotide sequence ID" value="NZ_CP032489.1"/>
</dbReference>
<evidence type="ECO:0000313" key="3">
    <source>
        <dbReference type="Proteomes" id="UP000266118"/>
    </source>
</evidence>
<evidence type="ECO:0000256" key="1">
    <source>
        <dbReference type="SAM" id="Phobius"/>
    </source>
</evidence>
<dbReference type="InterPro" id="IPR025597">
    <property type="entry name" value="DUF4345"/>
</dbReference>
<feature type="transmembrane region" description="Helical" evidence="1">
    <location>
        <begin position="6"/>
        <end position="25"/>
    </location>
</feature>
<organism evidence="2 3">
    <name type="scientific">Arachidicoccus soli</name>
    <dbReference type="NCBI Taxonomy" id="2341117"/>
    <lineage>
        <taxon>Bacteria</taxon>
        <taxon>Pseudomonadati</taxon>
        <taxon>Bacteroidota</taxon>
        <taxon>Chitinophagia</taxon>
        <taxon>Chitinophagales</taxon>
        <taxon>Chitinophagaceae</taxon>
        <taxon>Arachidicoccus</taxon>
    </lineage>
</organism>
<dbReference type="AlphaFoldDB" id="A0A386HMW7"/>
<keyword evidence="3" id="KW-1185">Reference proteome</keyword>
<sequence length="123" mass="13969">MELFLQILLGIVSLICLLGGINLLLKGATSFLPKETPVQPVLDDLFRFLSGIYFGLGILMAWVVFNFHEIHNLIYFIGIVVIFSGLGRLYSRIKIGSAGKYFDYIMVFEIILGITIMLLQYFR</sequence>
<dbReference type="Proteomes" id="UP000266118">
    <property type="component" value="Chromosome"/>
</dbReference>
<proteinExistence type="predicted"/>